<gene>
    <name evidence="1" type="ORF">MRB53_019858</name>
</gene>
<proteinExistence type="predicted"/>
<keyword evidence="2" id="KW-1185">Reference proteome</keyword>
<comment type="caution">
    <text evidence="1">The sequence shown here is derived from an EMBL/GenBank/DDBJ whole genome shotgun (WGS) entry which is preliminary data.</text>
</comment>
<name>A0ACC2KZI1_PERAE</name>
<sequence>MEDKESRAEECTRDGSLDRFGRPALRGRTGGWRSGMLLLADHGLATLAFVGVEVNLVLFAKRVLKQSNAEAANTFSRWMGTGLAVLSLSTHFFLLKPHGCGKSGFLCDSHSSLEIAIFYLSIYLVALGNGASEPSLATFGSDQFDEEDALEKRLKTSFFSYFYVALNMGSMFSETVLAYLENSGNWVLGFWISTFCGFAALALFLSGSLRYRHFRPCGNPLSRLCQVLVAATRKLKVEVPSHEDGLHESHDGATATTGNRRRIIHTEDFRILDRAAILTTEDKVALVSKHSHNPWRLCTITQVEEVKCVLRLLPIWLCSIFFSMVYIQMTSLFILQGAAMNTSIARFHIPPASMTVFDIISTSIFIILYDRLIVTCYTKLMKKRPIELSELQKMGTGLLIAIAAIMAAGIVEIHRLRHTIESDNELSSLSIFWQVPQYVVLGVAEAFMYVGQYEFFTAQIPDGLKSLGIGLCMSASSIGSYLSSLFLTVVMTITTRGSQPGWVPSNLNEGHMDRFFFLSAVLTALNLVAFIFCAKQHKEIVLESRGDARQMEKEIS</sequence>
<reference evidence="1 2" key="1">
    <citation type="journal article" date="2022" name="Hortic Res">
        <title>A haplotype resolved chromosomal level avocado genome allows analysis of novel avocado genes.</title>
        <authorList>
            <person name="Nath O."/>
            <person name="Fletcher S.J."/>
            <person name="Hayward A."/>
            <person name="Shaw L.M."/>
            <person name="Masouleh A.K."/>
            <person name="Furtado A."/>
            <person name="Henry R.J."/>
            <person name="Mitter N."/>
        </authorList>
    </citation>
    <scope>NUCLEOTIDE SEQUENCE [LARGE SCALE GENOMIC DNA]</scope>
    <source>
        <strain evidence="2">cv. Hass</strain>
    </source>
</reference>
<dbReference type="Proteomes" id="UP001234297">
    <property type="component" value="Chromosome 6"/>
</dbReference>
<dbReference type="EMBL" id="CM056814">
    <property type="protein sequence ID" value="KAJ8626551.1"/>
    <property type="molecule type" value="Genomic_DNA"/>
</dbReference>
<evidence type="ECO:0000313" key="1">
    <source>
        <dbReference type="EMBL" id="KAJ8626551.1"/>
    </source>
</evidence>
<accession>A0ACC2KZI1</accession>
<protein>
    <submittedName>
        <fullName evidence="1">Uncharacterized protein</fullName>
    </submittedName>
</protein>
<organism evidence="1 2">
    <name type="scientific">Persea americana</name>
    <name type="common">Avocado</name>
    <dbReference type="NCBI Taxonomy" id="3435"/>
    <lineage>
        <taxon>Eukaryota</taxon>
        <taxon>Viridiplantae</taxon>
        <taxon>Streptophyta</taxon>
        <taxon>Embryophyta</taxon>
        <taxon>Tracheophyta</taxon>
        <taxon>Spermatophyta</taxon>
        <taxon>Magnoliopsida</taxon>
        <taxon>Magnoliidae</taxon>
        <taxon>Laurales</taxon>
        <taxon>Lauraceae</taxon>
        <taxon>Persea</taxon>
    </lineage>
</organism>
<evidence type="ECO:0000313" key="2">
    <source>
        <dbReference type="Proteomes" id="UP001234297"/>
    </source>
</evidence>